<evidence type="ECO:0000313" key="3">
    <source>
        <dbReference type="Proteomes" id="UP000237752"/>
    </source>
</evidence>
<organism evidence="2 3">
    <name type="scientific">Antricoccus suffuscus</name>
    <dbReference type="NCBI Taxonomy" id="1629062"/>
    <lineage>
        <taxon>Bacteria</taxon>
        <taxon>Bacillati</taxon>
        <taxon>Actinomycetota</taxon>
        <taxon>Actinomycetes</taxon>
        <taxon>Geodermatophilales</taxon>
        <taxon>Antricoccaceae</taxon>
        <taxon>Antricoccus</taxon>
    </lineage>
</organism>
<reference evidence="2 3" key="1">
    <citation type="submission" date="2018-03" db="EMBL/GenBank/DDBJ databases">
        <title>Genomic Encyclopedia of Archaeal and Bacterial Type Strains, Phase II (KMG-II): from individual species to whole genera.</title>
        <authorList>
            <person name="Goeker M."/>
        </authorList>
    </citation>
    <scope>NUCLEOTIDE SEQUENCE [LARGE SCALE GENOMIC DNA]</scope>
    <source>
        <strain evidence="2 3">DSM 100065</strain>
    </source>
</reference>
<dbReference type="AlphaFoldDB" id="A0A2T0YYU2"/>
<keyword evidence="1" id="KW-1133">Transmembrane helix</keyword>
<feature type="transmembrane region" description="Helical" evidence="1">
    <location>
        <begin position="7"/>
        <end position="27"/>
    </location>
</feature>
<proteinExistence type="predicted"/>
<evidence type="ECO:0000256" key="1">
    <source>
        <dbReference type="SAM" id="Phobius"/>
    </source>
</evidence>
<gene>
    <name evidence="2" type="ORF">CLV47_1346</name>
</gene>
<evidence type="ECO:0000313" key="2">
    <source>
        <dbReference type="EMBL" id="PRZ29266.1"/>
    </source>
</evidence>
<dbReference type="Proteomes" id="UP000237752">
    <property type="component" value="Unassembled WGS sequence"/>
</dbReference>
<dbReference type="EMBL" id="PVUE01000034">
    <property type="protein sequence ID" value="PRZ29266.1"/>
    <property type="molecule type" value="Genomic_DNA"/>
</dbReference>
<keyword evidence="1" id="KW-0472">Membrane</keyword>
<dbReference type="OrthoDB" id="4774469at2"/>
<dbReference type="InterPro" id="IPR019662">
    <property type="entry name" value="DUF2516"/>
</dbReference>
<dbReference type="RefSeq" id="WP_106351173.1">
    <property type="nucleotide sequence ID" value="NZ_PVUE01000034.1"/>
</dbReference>
<name>A0A2T0YYU2_9ACTN</name>
<sequence>MALAYFQYYLSEALRWGCVALAVWAILDSAYRPVVAYTVAEKLTKPAWMLINLVAGVVLYFFGFMQILGLVAAVAVGVYLADVRPAVRGIQRGDSRW</sequence>
<accession>A0A2T0YYU2</accession>
<comment type="caution">
    <text evidence="2">The sequence shown here is derived from an EMBL/GenBank/DDBJ whole genome shotgun (WGS) entry which is preliminary data.</text>
</comment>
<keyword evidence="3" id="KW-1185">Reference proteome</keyword>
<protein>
    <submittedName>
        <fullName evidence="2">Uncharacterized protein DUF2516</fullName>
    </submittedName>
</protein>
<dbReference type="Pfam" id="PF10724">
    <property type="entry name" value="DUF2516"/>
    <property type="match status" value="1"/>
</dbReference>
<feature type="transmembrane region" description="Helical" evidence="1">
    <location>
        <begin position="47"/>
        <end position="80"/>
    </location>
</feature>
<keyword evidence="1" id="KW-0812">Transmembrane</keyword>